<organism evidence="2 3">
    <name type="scientific">Quillaja saponaria</name>
    <name type="common">Soap bark tree</name>
    <dbReference type="NCBI Taxonomy" id="32244"/>
    <lineage>
        <taxon>Eukaryota</taxon>
        <taxon>Viridiplantae</taxon>
        <taxon>Streptophyta</taxon>
        <taxon>Embryophyta</taxon>
        <taxon>Tracheophyta</taxon>
        <taxon>Spermatophyta</taxon>
        <taxon>Magnoliopsida</taxon>
        <taxon>eudicotyledons</taxon>
        <taxon>Gunneridae</taxon>
        <taxon>Pentapetalae</taxon>
        <taxon>rosids</taxon>
        <taxon>fabids</taxon>
        <taxon>Fabales</taxon>
        <taxon>Quillajaceae</taxon>
        <taxon>Quillaja</taxon>
    </lineage>
</organism>
<protein>
    <submittedName>
        <fullName evidence="2">Uncharacterized protein</fullName>
    </submittedName>
</protein>
<evidence type="ECO:0000313" key="2">
    <source>
        <dbReference type="EMBL" id="KAJ7961767.1"/>
    </source>
</evidence>
<dbReference type="AlphaFoldDB" id="A0AAD7PNJ5"/>
<keyword evidence="1" id="KW-1133">Transmembrane helix</keyword>
<feature type="transmembrane region" description="Helical" evidence="1">
    <location>
        <begin position="84"/>
        <end position="103"/>
    </location>
</feature>
<dbReference type="Proteomes" id="UP001163823">
    <property type="component" value="Chromosome 7"/>
</dbReference>
<reference evidence="2" key="1">
    <citation type="journal article" date="2023" name="Science">
        <title>Elucidation of the pathway for biosynthesis of saponin adjuvants from the soapbark tree.</title>
        <authorList>
            <person name="Reed J."/>
            <person name="Orme A."/>
            <person name="El-Demerdash A."/>
            <person name="Owen C."/>
            <person name="Martin L.B.B."/>
            <person name="Misra R.C."/>
            <person name="Kikuchi S."/>
            <person name="Rejzek M."/>
            <person name="Martin A.C."/>
            <person name="Harkess A."/>
            <person name="Leebens-Mack J."/>
            <person name="Louveau T."/>
            <person name="Stephenson M.J."/>
            <person name="Osbourn A."/>
        </authorList>
    </citation>
    <scope>NUCLEOTIDE SEQUENCE</scope>
    <source>
        <strain evidence="2">S10</strain>
    </source>
</reference>
<dbReference type="EMBL" id="JARAOO010000007">
    <property type="protein sequence ID" value="KAJ7961767.1"/>
    <property type="molecule type" value="Genomic_DNA"/>
</dbReference>
<evidence type="ECO:0000313" key="3">
    <source>
        <dbReference type="Proteomes" id="UP001163823"/>
    </source>
</evidence>
<accession>A0AAD7PNJ5</accession>
<keyword evidence="1" id="KW-0472">Membrane</keyword>
<keyword evidence="1" id="KW-0812">Transmembrane</keyword>
<name>A0AAD7PNJ5_QUISA</name>
<sequence>MTSATTIRGLKNRMSFESFGEYYKETGGDGNVNGTVDVYGRIDEWMRDSVEEIVALLCFARIFTTLCFDSLLSRNGYFSFIISFNFMILHLWSSLIHNILYIIGFL</sequence>
<proteinExistence type="predicted"/>
<comment type="caution">
    <text evidence="2">The sequence shown here is derived from an EMBL/GenBank/DDBJ whole genome shotgun (WGS) entry which is preliminary data.</text>
</comment>
<gene>
    <name evidence="2" type="ORF">O6P43_017075</name>
</gene>
<evidence type="ECO:0000256" key="1">
    <source>
        <dbReference type="SAM" id="Phobius"/>
    </source>
</evidence>
<keyword evidence="3" id="KW-1185">Reference proteome</keyword>
<dbReference type="KEGG" id="qsa:O6P43_017075"/>